<keyword evidence="8" id="KW-0969">Cilium</keyword>
<dbReference type="PANTHER" id="PTHR30161:SF1">
    <property type="entry name" value="FLAGELLAR BIOSYNTHESIS PROTEIN FLHA-RELATED"/>
    <property type="match status" value="1"/>
</dbReference>
<accession>A0A0J9C0R4</accession>
<evidence type="ECO:0000256" key="1">
    <source>
        <dbReference type="ARBA" id="ARBA00004651"/>
    </source>
</evidence>
<keyword evidence="7" id="KW-1005">Bacterial flagellum biogenesis</keyword>
<dbReference type="AlphaFoldDB" id="A0A0J9C0R4"/>
<name>A0A0J9C0R4_9FIRM</name>
<feature type="transmembrane region" description="Helical" evidence="7">
    <location>
        <begin position="6"/>
        <end position="23"/>
    </location>
</feature>
<evidence type="ECO:0000256" key="3">
    <source>
        <dbReference type="ARBA" id="ARBA00022475"/>
    </source>
</evidence>
<keyword evidence="8" id="KW-0966">Cell projection</keyword>
<comment type="function">
    <text evidence="7">Required for formation of the rod structure of the flagellar apparatus. Together with FliI and FliH, may constitute the export apparatus of flagellin.</text>
</comment>
<comment type="caution">
    <text evidence="8">The sequence shown here is derived from an EMBL/GenBank/DDBJ whole genome shotgun (WGS) entry which is preliminary data.</text>
</comment>
<dbReference type="PROSITE" id="PS00994">
    <property type="entry name" value="FHIPEP"/>
    <property type="match status" value="1"/>
</dbReference>
<dbReference type="Proteomes" id="UP000037392">
    <property type="component" value="Unassembled WGS sequence"/>
</dbReference>
<reference evidence="8 9" key="1">
    <citation type="submission" date="2011-04" db="EMBL/GenBank/DDBJ databases">
        <title>The Genome Sequence of Clostridium citroniae WAL-19142.</title>
        <authorList>
            <consortium name="The Broad Institute Genome Sequencing Platform"/>
            <person name="Earl A."/>
            <person name="Ward D."/>
            <person name="Feldgarden M."/>
            <person name="Gevers D."/>
            <person name="Warren Y.A."/>
            <person name="Tyrrell K.L."/>
            <person name="Citron D.M."/>
            <person name="Goldstein E.J."/>
            <person name="Daigneault M."/>
            <person name="Allen-Vercoe E."/>
            <person name="Young S.K."/>
            <person name="Zeng Q."/>
            <person name="Gargeya S."/>
            <person name="Fitzgerald M."/>
            <person name="Haas B."/>
            <person name="Abouelleil A."/>
            <person name="Alvarado L."/>
            <person name="Arachchi H.M."/>
            <person name="Berlin A."/>
            <person name="Brown A."/>
            <person name="Chapman S.B."/>
            <person name="Chen Z."/>
            <person name="Dunbar C."/>
            <person name="Freedman E."/>
            <person name="Gearin G."/>
            <person name="Gellesch M."/>
            <person name="Goldberg J."/>
            <person name="Griggs A."/>
            <person name="Gujja S."/>
            <person name="Heilman E.R."/>
            <person name="Heiman D."/>
            <person name="Howarth C."/>
            <person name="Larson L."/>
            <person name="Lui A."/>
            <person name="MacDonald P.J."/>
            <person name="Mehta T."/>
            <person name="Montmayeur A."/>
            <person name="Murphy C."/>
            <person name="Neiman D."/>
            <person name="Pearson M."/>
            <person name="Priest M."/>
            <person name="Roberts A."/>
            <person name="Saif S."/>
            <person name="Shea T."/>
            <person name="Shenoy N."/>
            <person name="Sisk P."/>
            <person name="Stolte C."/>
            <person name="Sykes S."/>
            <person name="White J."/>
            <person name="Yandava C."/>
            <person name="Wortman J."/>
            <person name="Nusbaum C."/>
            <person name="Birren B."/>
        </authorList>
    </citation>
    <scope>NUCLEOTIDE SEQUENCE [LARGE SCALE GENOMIC DNA]</scope>
    <source>
        <strain evidence="8 9">WAL-19142</strain>
    </source>
</reference>
<dbReference type="Gene3D" id="1.10.8.540">
    <property type="entry name" value="FHIPEP family, domain 3"/>
    <property type="match status" value="1"/>
</dbReference>
<feature type="transmembrane region" description="Helical" evidence="7">
    <location>
        <begin position="30"/>
        <end position="49"/>
    </location>
</feature>
<gene>
    <name evidence="7" type="primary">flhA</name>
    <name evidence="8" type="ORF">HMPREF9470_02797</name>
</gene>
<dbReference type="PRINTS" id="PR00949">
    <property type="entry name" value="TYPE3IMAPROT"/>
</dbReference>
<comment type="subcellular location">
    <subcellularLocation>
        <location evidence="1 7">Cell membrane</location>
        <topology evidence="1 7">Multi-pass membrane protein</topology>
    </subcellularLocation>
</comment>
<feature type="transmembrane region" description="Helical" evidence="7">
    <location>
        <begin position="189"/>
        <end position="210"/>
    </location>
</feature>
<comment type="similarity">
    <text evidence="2 7">Belongs to the FHIPEP (flagella/HR/invasion proteins export pore) family.</text>
</comment>
<sequence length="684" mass="75299">MKRFNILVTAGIIGIIFLILIPLPTPILDFLFILNISLSLLILVMTMYIRETLEFSVFPSLLLITTLFRLGLNISSTRKILFDNGYAGQVVKTFGQFVIRGNAVIGFIIFLIIVLVQFIVITKGSERVAEVAARFTLDAMPGKQMAIDADLNSGLIDEQQAKERRSKIQREADFFGSMDGATKFVKGDAIISIIITFINFVGGLIVGIMNSQGTIQDIMQIYTTSTIGDGLVSQIPALLISVATGMIVTRSASENSLSEDLTSQFLAQPRVLMTAGAAAACLCLIPGFPVLQILIISSGLTGGGYLLYKRQQSIAAETVQEFVETEVTSEASYYKNIENVYGLLNVEQIEMEFGYSLIPLADESNGGNFIDRVVMFRKQMALDMGFVIPSVRIKDSGQLNPNQYSILLKGEEVARGDILMDHYLALPPGTDADDVPGIDTIDPAFHIPAKWIGEDRRIQAELAGYTLIDPTSVVITHLSEVVKEHLHELLNRQEVNNLLETLKKTNSSIVEDTIPSVITVGGLQKVLANLLREGIPIRDMETIVETLGDYGSQIKDTDMLTEYVRQALKRTISRRFSEAGQMKVISLDDKIENMIMSSVKKMDTGSYLALEPTVIQSIVSSATSEINKIKDLVNIPVVLTSPVVRIYFKKLIDQFYPNVAVVSFSEIDNNIQIQALGSISLGQR</sequence>
<dbReference type="Gene3D" id="3.40.50.12790">
    <property type="entry name" value="FHIPEP family, domain 4"/>
    <property type="match status" value="1"/>
</dbReference>
<dbReference type="PANTHER" id="PTHR30161">
    <property type="entry name" value="FLAGELLAR EXPORT PROTEIN, MEMBRANE FLHA SUBUNIT-RELATED"/>
    <property type="match status" value="1"/>
</dbReference>
<keyword evidence="5 7" id="KW-1133">Transmembrane helix</keyword>
<evidence type="ECO:0000256" key="4">
    <source>
        <dbReference type="ARBA" id="ARBA00022692"/>
    </source>
</evidence>
<keyword evidence="7" id="KW-0813">Transport</keyword>
<comment type="caution">
    <text evidence="7">Lacks conserved residue(s) required for the propagation of feature annotation.</text>
</comment>
<dbReference type="GO" id="GO:0009306">
    <property type="term" value="P:protein secretion"/>
    <property type="evidence" value="ECO:0007669"/>
    <property type="project" value="InterPro"/>
</dbReference>
<dbReference type="InterPro" id="IPR006301">
    <property type="entry name" value="FlhA"/>
</dbReference>
<organism evidence="8 9">
    <name type="scientific">[Clostridium] citroniae WAL-19142</name>
    <dbReference type="NCBI Taxonomy" id="742734"/>
    <lineage>
        <taxon>Bacteria</taxon>
        <taxon>Bacillati</taxon>
        <taxon>Bacillota</taxon>
        <taxon>Clostridia</taxon>
        <taxon>Lachnospirales</taxon>
        <taxon>Lachnospiraceae</taxon>
        <taxon>Enterocloster</taxon>
    </lineage>
</organism>
<dbReference type="Gene3D" id="3.40.30.60">
    <property type="entry name" value="FHIPEP family, domain 1"/>
    <property type="match status" value="1"/>
</dbReference>
<dbReference type="Pfam" id="PF00771">
    <property type="entry name" value="FHIPEP"/>
    <property type="match status" value="1"/>
</dbReference>
<evidence type="ECO:0000256" key="6">
    <source>
        <dbReference type="ARBA" id="ARBA00023136"/>
    </source>
</evidence>
<dbReference type="GO" id="GO:0044780">
    <property type="term" value="P:bacterial-type flagellum assembly"/>
    <property type="evidence" value="ECO:0007669"/>
    <property type="project" value="InterPro"/>
</dbReference>
<dbReference type="OrthoDB" id="9759185at2"/>
<dbReference type="EMBL" id="ADLK01000022">
    <property type="protein sequence ID" value="KMW18693.1"/>
    <property type="molecule type" value="Genomic_DNA"/>
</dbReference>
<keyword evidence="8" id="KW-0282">Flagellum</keyword>
<dbReference type="InterPro" id="IPR042193">
    <property type="entry name" value="FHIPEP_3"/>
</dbReference>
<keyword evidence="4 7" id="KW-0812">Transmembrane</keyword>
<dbReference type="NCBIfam" id="TIGR01398">
    <property type="entry name" value="FlhA"/>
    <property type="match status" value="1"/>
</dbReference>
<dbReference type="PATRIC" id="fig|742734.4.peg.2998"/>
<keyword evidence="6 7" id="KW-0472">Membrane</keyword>
<dbReference type="InterPro" id="IPR042194">
    <property type="entry name" value="FHIPEP_1"/>
</dbReference>
<evidence type="ECO:0000256" key="5">
    <source>
        <dbReference type="ARBA" id="ARBA00022989"/>
    </source>
</evidence>
<dbReference type="InterPro" id="IPR001712">
    <property type="entry name" value="T3SS_FHIPEP"/>
</dbReference>
<evidence type="ECO:0000313" key="9">
    <source>
        <dbReference type="Proteomes" id="UP000037392"/>
    </source>
</evidence>
<dbReference type="InterPro" id="IPR025505">
    <property type="entry name" value="FHIPEP_CS"/>
</dbReference>
<keyword evidence="7" id="KW-0653">Protein transport</keyword>
<feature type="transmembrane region" description="Helical" evidence="7">
    <location>
        <begin position="55"/>
        <end position="72"/>
    </location>
</feature>
<feature type="transmembrane region" description="Helical" evidence="7">
    <location>
        <begin position="102"/>
        <end position="121"/>
    </location>
</feature>
<proteinExistence type="inferred from homology"/>
<dbReference type="InterPro" id="IPR042196">
    <property type="entry name" value="FHIPEP_4"/>
</dbReference>
<dbReference type="RefSeq" id="WP_007865463.1">
    <property type="nucleotide sequence ID" value="NZ_KQ235878.1"/>
</dbReference>
<dbReference type="PIRSF" id="PIRSF005419">
    <property type="entry name" value="FlhA"/>
    <property type="match status" value="1"/>
</dbReference>
<keyword evidence="7" id="KW-1006">Bacterial flagellum protein export</keyword>
<feature type="transmembrane region" description="Helical" evidence="7">
    <location>
        <begin position="272"/>
        <end position="300"/>
    </location>
</feature>
<evidence type="ECO:0000256" key="7">
    <source>
        <dbReference type="RuleBase" id="RU364093"/>
    </source>
</evidence>
<evidence type="ECO:0000256" key="2">
    <source>
        <dbReference type="ARBA" id="ARBA00008835"/>
    </source>
</evidence>
<keyword evidence="3 7" id="KW-1003">Cell membrane</keyword>
<protein>
    <recommendedName>
        <fullName evidence="7">Flagellar biosynthesis protein FlhA</fullName>
    </recommendedName>
</protein>
<dbReference type="GO" id="GO:0005886">
    <property type="term" value="C:plasma membrane"/>
    <property type="evidence" value="ECO:0007669"/>
    <property type="project" value="UniProtKB-SubCell"/>
</dbReference>
<evidence type="ECO:0000313" key="8">
    <source>
        <dbReference type="EMBL" id="KMW18693.1"/>
    </source>
</evidence>
<dbReference type="GeneID" id="93163288"/>